<dbReference type="Pfam" id="PF00034">
    <property type="entry name" value="Cytochrom_C"/>
    <property type="match status" value="1"/>
</dbReference>
<dbReference type="PROSITE" id="PS51007">
    <property type="entry name" value="CYTC"/>
    <property type="match status" value="1"/>
</dbReference>
<gene>
    <name evidence="8" type="ORF">SAMN04487974_10890</name>
</gene>
<dbReference type="InterPro" id="IPR050597">
    <property type="entry name" value="Cytochrome_c_Oxidase_Subunit"/>
</dbReference>
<dbReference type="EMBL" id="FNCS01000008">
    <property type="protein sequence ID" value="SDG78850.1"/>
    <property type="molecule type" value="Genomic_DNA"/>
</dbReference>
<keyword evidence="2 6" id="KW-0349">Heme</keyword>
<evidence type="ECO:0000313" key="9">
    <source>
        <dbReference type="Proteomes" id="UP000199495"/>
    </source>
</evidence>
<evidence type="ECO:0000256" key="2">
    <source>
        <dbReference type="ARBA" id="ARBA00022617"/>
    </source>
</evidence>
<dbReference type="STRING" id="440168.SAMN04487974_10890"/>
<dbReference type="GO" id="GO:0046872">
    <property type="term" value="F:metal ion binding"/>
    <property type="evidence" value="ECO:0007669"/>
    <property type="project" value="UniProtKB-KW"/>
</dbReference>
<dbReference type="InterPro" id="IPR009056">
    <property type="entry name" value="Cyt_c-like_dom"/>
</dbReference>
<organism evidence="8 9">
    <name type="scientific">Pelagibacterium luteolum</name>
    <dbReference type="NCBI Taxonomy" id="440168"/>
    <lineage>
        <taxon>Bacteria</taxon>
        <taxon>Pseudomonadati</taxon>
        <taxon>Pseudomonadota</taxon>
        <taxon>Alphaproteobacteria</taxon>
        <taxon>Hyphomicrobiales</taxon>
        <taxon>Devosiaceae</taxon>
        <taxon>Pelagibacterium</taxon>
    </lineage>
</organism>
<evidence type="ECO:0000259" key="7">
    <source>
        <dbReference type="PROSITE" id="PS51007"/>
    </source>
</evidence>
<accession>A0A1G7X5K5</accession>
<dbReference type="GO" id="GO:0020037">
    <property type="term" value="F:heme binding"/>
    <property type="evidence" value="ECO:0007669"/>
    <property type="project" value="InterPro"/>
</dbReference>
<name>A0A1G7X5K5_9HYPH</name>
<sequence length="125" mass="13219">MRALHQLVVHSHDRKRGDTFLMPWDKIALALAGALATGVLMTGAAQAQTDASVLAGTCANCHGTDGNSPGAIPSIAGLPFEYILEQLLAFKADEVPGTTIMGRIAKGYSDEELEALALHFSEIEE</sequence>
<evidence type="ECO:0000256" key="5">
    <source>
        <dbReference type="ARBA" id="ARBA00023004"/>
    </source>
</evidence>
<dbReference type="Gene3D" id="1.10.760.10">
    <property type="entry name" value="Cytochrome c-like domain"/>
    <property type="match status" value="1"/>
</dbReference>
<keyword evidence="9" id="KW-1185">Reference proteome</keyword>
<dbReference type="SUPFAM" id="SSF46626">
    <property type="entry name" value="Cytochrome c"/>
    <property type="match status" value="1"/>
</dbReference>
<evidence type="ECO:0000256" key="6">
    <source>
        <dbReference type="PROSITE-ProRule" id="PRU00433"/>
    </source>
</evidence>
<dbReference type="PANTHER" id="PTHR33751:SF9">
    <property type="entry name" value="CYTOCHROME C4"/>
    <property type="match status" value="1"/>
</dbReference>
<dbReference type="InterPro" id="IPR036909">
    <property type="entry name" value="Cyt_c-like_dom_sf"/>
</dbReference>
<evidence type="ECO:0000256" key="1">
    <source>
        <dbReference type="ARBA" id="ARBA00022448"/>
    </source>
</evidence>
<dbReference type="GO" id="GO:0009055">
    <property type="term" value="F:electron transfer activity"/>
    <property type="evidence" value="ECO:0007669"/>
    <property type="project" value="InterPro"/>
</dbReference>
<dbReference type="Proteomes" id="UP000199495">
    <property type="component" value="Unassembled WGS sequence"/>
</dbReference>
<evidence type="ECO:0000313" key="8">
    <source>
        <dbReference type="EMBL" id="SDG78850.1"/>
    </source>
</evidence>
<dbReference type="AlphaFoldDB" id="A0A1G7X5K5"/>
<proteinExistence type="predicted"/>
<reference evidence="8 9" key="1">
    <citation type="submission" date="2016-10" db="EMBL/GenBank/DDBJ databases">
        <authorList>
            <person name="de Groot N.N."/>
        </authorList>
    </citation>
    <scope>NUCLEOTIDE SEQUENCE [LARGE SCALE GENOMIC DNA]</scope>
    <source>
        <strain evidence="8 9">CGMCC 1.10267</strain>
    </source>
</reference>
<evidence type="ECO:0000256" key="4">
    <source>
        <dbReference type="ARBA" id="ARBA00022982"/>
    </source>
</evidence>
<evidence type="ECO:0000256" key="3">
    <source>
        <dbReference type="ARBA" id="ARBA00022723"/>
    </source>
</evidence>
<keyword evidence="5 6" id="KW-0408">Iron</keyword>
<protein>
    <submittedName>
        <fullName evidence="8">Cytochrome c553</fullName>
    </submittedName>
</protein>
<keyword evidence="4" id="KW-0249">Electron transport</keyword>
<dbReference type="PANTHER" id="PTHR33751">
    <property type="entry name" value="CBB3-TYPE CYTOCHROME C OXIDASE SUBUNIT FIXP"/>
    <property type="match status" value="1"/>
</dbReference>
<keyword evidence="1" id="KW-0813">Transport</keyword>
<feature type="domain" description="Cytochrome c" evidence="7">
    <location>
        <begin position="45"/>
        <end position="124"/>
    </location>
</feature>
<keyword evidence="3 6" id="KW-0479">Metal-binding</keyword>